<evidence type="ECO:0000256" key="3">
    <source>
        <dbReference type="ARBA" id="ARBA00022801"/>
    </source>
</evidence>
<name>A0A7R9C044_9CRUS</name>
<dbReference type="OrthoDB" id="10052168at2759"/>
<evidence type="ECO:0000256" key="1">
    <source>
        <dbReference type="ARBA" id="ARBA00006534"/>
    </source>
</evidence>
<proteinExistence type="inferred from homology"/>
<comment type="similarity">
    <text evidence="1">Belongs to the peptidase S51 family.</text>
</comment>
<evidence type="ECO:0000313" key="5">
    <source>
        <dbReference type="EMBL" id="CAD7283374.1"/>
    </source>
</evidence>
<protein>
    <recommendedName>
        <fullName evidence="7">Alpha-aspartyl dipeptidase</fullName>
    </recommendedName>
</protein>
<keyword evidence="3" id="KW-0378">Hydrolase</keyword>
<dbReference type="AlphaFoldDB" id="A0A7R9C044"/>
<evidence type="ECO:0000313" key="6">
    <source>
        <dbReference type="Proteomes" id="UP000678499"/>
    </source>
</evidence>
<dbReference type="EMBL" id="OA887328">
    <property type="protein sequence ID" value="CAD7283374.1"/>
    <property type="molecule type" value="Genomic_DNA"/>
</dbReference>
<keyword evidence="2" id="KW-0645">Protease</keyword>
<evidence type="ECO:0000256" key="4">
    <source>
        <dbReference type="ARBA" id="ARBA00022825"/>
    </source>
</evidence>
<reference evidence="5" key="1">
    <citation type="submission" date="2020-11" db="EMBL/GenBank/DDBJ databases">
        <authorList>
            <person name="Tran Van P."/>
        </authorList>
    </citation>
    <scope>NUCLEOTIDE SEQUENCE</scope>
</reference>
<keyword evidence="4" id="KW-0720">Serine protease</keyword>
<dbReference type="GO" id="GO:0008236">
    <property type="term" value="F:serine-type peptidase activity"/>
    <property type="evidence" value="ECO:0007669"/>
    <property type="project" value="UniProtKB-KW"/>
</dbReference>
<dbReference type="GO" id="GO:0006508">
    <property type="term" value="P:proteolysis"/>
    <property type="evidence" value="ECO:0007669"/>
    <property type="project" value="UniProtKB-KW"/>
</dbReference>
<dbReference type="PANTHER" id="PTHR20842">
    <property type="entry name" value="PROTEASE S51 ALPHA-ASPARTYL DIPEPTIDASE"/>
    <property type="match status" value="1"/>
</dbReference>
<sequence length="184" mass="20375">MGIERDMGPGAKVLLLSNSTMHGENYLAYAEPHIKDFFKKCNVDRVLFIPYALNDMDGYAEVAKKAFLRMGIELDSIHTFSDPHWAAEKATGFFVGGGNTFLLLKRLYEADIMDIIRRRVLQNGIPYVGSSAGTNVATVSINTTNDMPIVQPPSFQAIGLVHFNINPHYVDPDLSSKHMGVRAS</sequence>
<keyword evidence="6" id="KW-1185">Reference proteome</keyword>
<dbReference type="SUPFAM" id="SSF52317">
    <property type="entry name" value="Class I glutamine amidotransferase-like"/>
    <property type="match status" value="1"/>
</dbReference>
<dbReference type="Pfam" id="PF03575">
    <property type="entry name" value="Peptidase_S51"/>
    <property type="match status" value="1"/>
</dbReference>
<dbReference type="InterPro" id="IPR005320">
    <property type="entry name" value="Peptidase_S51"/>
</dbReference>
<dbReference type="EMBL" id="CAJPEX010005291">
    <property type="protein sequence ID" value="CAG0923526.1"/>
    <property type="molecule type" value="Genomic_DNA"/>
</dbReference>
<evidence type="ECO:0008006" key="7">
    <source>
        <dbReference type="Google" id="ProtNLM"/>
    </source>
</evidence>
<dbReference type="Gene3D" id="3.40.50.880">
    <property type="match status" value="1"/>
</dbReference>
<evidence type="ECO:0000256" key="2">
    <source>
        <dbReference type="ARBA" id="ARBA00022670"/>
    </source>
</evidence>
<gene>
    <name evidence="5" type="ORF">NMOB1V02_LOCUS10990</name>
</gene>
<dbReference type="NCBIfam" id="NF003642">
    <property type="entry name" value="PRK05282.1"/>
    <property type="match status" value="1"/>
</dbReference>
<organism evidence="5">
    <name type="scientific">Notodromas monacha</name>
    <dbReference type="NCBI Taxonomy" id="399045"/>
    <lineage>
        <taxon>Eukaryota</taxon>
        <taxon>Metazoa</taxon>
        <taxon>Ecdysozoa</taxon>
        <taxon>Arthropoda</taxon>
        <taxon>Crustacea</taxon>
        <taxon>Oligostraca</taxon>
        <taxon>Ostracoda</taxon>
        <taxon>Podocopa</taxon>
        <taxon>Podocopida</taxon>
        <taxon>Cypridocopina</taxon>
        <taxon>Cypridoidea</taxon>
        <taxon>Cyprididae</taxon>
        <taxon>Notodromas</taxon>
    </lineage>
</organism>
<dbReference type="CDD" id="cd03146">
    <property type="entry name" value="GAT1_Peptidase_E"/>
    <property type="match status" value="1"/>
</dbReference>
<dbReference type="InterPro" id="IPR029062">
    <property type="entry name" value="Class_I_gatase-like"/>
</dbReference>
<dbReference type="Proteomes" id="UP000678499">
    <property type="component" value="Unassembled WGS sequence"/>
</dbReference>
<dbReference type="PANTHER" id="PTHR20842:SF0">
    <property type="entry name" value="ALPHA-ASPARTYL DIPEPTIDASE"/>
    <property type="match status" value="1"/>
</dbReference>
<accession>A0A7R9C044</accession>